<dbReference type="EMBL" id="LFTY01000002">
    <property type="protein sequence ID" value="KMW57821.1"/>
    <property type="molecule type" value="Genomic_DNA"/>
</dbReference>
<evidence type="ECO:0008006" key="3">
    <source>
        <dbReference type="Google" id="ProtNLM"/>
    </source>
</evidence>
<organism evidence="1 2">
    <name type="scientific">Candidatus Rhodobacter oscarellae</name>
    <dbReference type="NCBI Taxonomy" id="1675527"/>
    <lineage>
        <taxon>Bacteria</taxon>
        <taxon>Pseudomonadati</taxon>
        <taxon>Pseudomonadota</taxon>
        <taxon>Alphaproteobacteria</taxon>
        <taxon>Rhodobacterales</taxon>
        <taxon>Rhodobacter group</taxon>
        <taxon>Rhodobacter</taxon>
    </lineage>
</organism>
<comment type="caution">
    <text evidence="1">The sequence shown here is derived from an EMBL/GenBank/DDBJ whole genome shotgun (WGS) entry which is preliminary data.</text>
</comment>
<sequence>MHLPCQLDAFPAPISGHVLDLSYDGACLSYDVDAAPQQLESVQCIEIEDVGVFEALLRWQRDGRVGISFRHPDRARVKVEAFFSQLDVRIKGRG</sequence>
<evidence type="ECO:0000313" key="1">
    <source>
        <dbReference type="EMBL" id="KMW57821.1"/>
    </source>
</evidence>
<proteinExistence type="predicted"/>
<name>A0A0J9E502_9RHOB</name>
<keyword evidence="2" id="KW-1185">Reference proteome</keyword>
<accession>A0A0J9E502</accession>
<reference evidence="1 2" key="1">
    <citation type="submission" date="2015-06" db="EMBL/GenBank/DDBJ databases">
        <title>Draft genome sequence of an Alphaproteobacteria species associated to the Mediterranean sponge Oscarella lobularis.</title>
        <authorList>
            <person name="Jourda C."/>
            <person name="Santini S."/>
            <person name="Claverie J.-M."/>
        </authorList>
    </citation>
    <scope>NUCLEOTIDE SEQUENCE [LARGE SCALE GENOMIC DNA]</scope>
    <source>
        <strain evidence="1">IGS</strain>
    </source>
</reference>
<dbReference type="SUPFAM" id="SSF141371">
    <property type="entry name" value="PilZ domain-like"/>
    <property type="match status" value="1"/>
</dbReference>
<protein>
    <recommendedName>
        <fullName evidence="3">PilZ domain-containing protein</fullName>
    </recommendedName>
</protein>
<evidence type="ECO:0000313" key="2">
    <source>
        <dbReference type="Proteomes" id="UP000037178"/>
    </source>
</evidence>
<dbReference type="AlphaFoldDB" id="A0A0J9E502"/>
<dbReference type="PATRIC" id="fig|1675527.3.peg.2919"/>
<dbReference type="Proteomes" id="UP000037178">
    <property type="component" value="Unassembled WGS sequence"/>
</dbReference>
<gene>
    <name evidence="1" type="ORF">AIOL_002789</name>
</gene>